<organism evidence="2 3">
    <name type="scientific">Ferrimonas gelatinilytica</name>
    <dbReference type="NCBI Taxonomy" id="1255257"/>
    <lineage>
        <taxon>Bacteria</taxon>
        <taxon>Pseudomonadati</taxon>
        <taxon>Pseudomonadota</taxon>
        <taxon>Gammaproteobacteria</taxon>
        <taxon>Alteromonadales</taxon>
        <taxon>Ferrimonadaceae</taxon>
        <taxon>Ferrimonas</taxon>
    </lineage>
</organism>
<comment type="caution">
    <text evidence="2">The sequence shown here is derived from an EMBL/GenBank/DDBJ whole genome shotgun (WGS) entry which is preliminary data.</text>
</comment>
<reference evidence="3" key="1">
    <citation type="journal article" date="2019" name="Int. J. Syst. Evol. Microbiol.">
        <title>The Global Catalogue of Microorganisms (GCM) 10K type strain sequencing project: providing services to taxonomists for standard genome sequencing and annotation.</title>
        <authorList>
            <consortium name="The Broad Institute Genomics Platform"/>
            <consortium name="The Broad Institute Genome Sequencing Center for Infectious Disease"/>
            <person name="Wu L."/>
            <person name="Ma J."/>
        </authorList>
    </citation>
    <scope>NUCLEOTIDE SEQUENCE [LARGE SCALE GENOMIC DNA]</scope>
    <source>
        <strain evidence="3">JCM 18720</strain>
    </source>
</reference>
<gene>
    <name evidence="2" type="ORF">GCM10025772_17780</name>
</gene>
<evidence type="ECO:0000256" key="1">
    <source>
        <dbReference type="SAM" id="Phobius"/>
    </source>
</evidence>
<dbReference type="Pfam" id="PF14316">
    <property type="entry name" value="DUF4381"/>
    <property type="match status" value="1"/>
</dbReference>
<evidence type="ECO:0000313" key="2">
    <source>
        <dbReference type="EMBL" id="GAA5191296.1"/>
    </source>
</evidence>
<keyword evidence="3" id="KW-1185">Reference proteome</keyword>
<accession>A0ABP9S4H5</accession>
<keyword evidence="1" id="KW-0472">Membrane</keyword>
<keyword evidence="1" id="KW-0812">Transmembrane</keyword>
<sequence length="155" mass="17561">MNPLEQLHDIQLPAPVSHWPPAWGWWCLLALILVSLGAIAYALWRRHQYRRPLRQTLAQLQQLDANDPTLPTQLQALIKRCALAYTPREAVAALHGEQWHQYLNTLYPTDWPALLGNPYRPPALSTHEGQRLLVAAAQALKALPKQHTGVRHAES</sequence>
<name>A0ABP9S4H5_9GAMM</name>
<evidence type="ECO:0000313" key="3">
    <source>
        <dbReference type="Proteomes" id="UP001501600"/>
    </source>
</evidence>
<dbReference type="InterPro" id="IPR025489">
    <property type="entry name" value="DUF4381"/>
</dbReference>
<dbReference type="EMBL" id="BAABLF010000010">
    <property type="protein sequence ID" value="GAA5191296.1"/>
    <property type="molecule type" value="Genomic_DNA"/>
</dbReference>
<dbReference type="RefSeq" id="WP_345316708.1">
    <property type="nucleotide sequence ID" value="NZ_BAABLF010000010.1"/>
</dbReference>
<protein>
    <submittedName>
        <fullName evidence="2">DUF4381 domain-containing protein</fullName>
    </submittedName>
</protein>
<dbReference type="Proteomes" id="UP001501600">
    <property type="component" value="Unassembled WGS sequence"/>
</dbReference>
<feature type="transmembrane region" description="Helical" evidence="1">
    <location>
        <begin position="23"/>
        <end position="44"/>
    </location>
</feature>
<proteinExistence type="predicted"/>
<keyword evidence="1" id="KW-1133">Transmembrane helix</keyword>